<gene>
    <name evidence="5" type="ORF">J2W68_003406</name>
</gene>
<dbReference type="Proteomes" id="UP001256588">
    <property type="component" value="Unassembled WGS sequence"/>
</dbReference>
<dbReference type="InterPro" id="IPR050204">
    <property type="entry name" value="AraC_XylS_family_regulators"/>
</dbReference>
<dbReference type="Pfam" id="PF12833">
    <property type="entry name" value="HTH_18"/>
    <property type="match status" value="1"/>
</dbReference>
<sequence length="239" mass="26054">MRPILAMTARHFRHDMQRVAVPHVEAQLVVRFGPTIPGGLDIHAMGVRPTVQRKFIRGGQHAVLARLQPGTYERALGISASELTGRMVPLEDLWTRATVQALQEQLASAADANAACGLLDAAVSTYAARNSAARAASPLLHVALEQLQVSGVTQTARTLGISERQLRRILHDALGIGPKTFSRLMRFEHAVRAAQSAREVNWSNIAVDAGYYDQAHLIADFHAIAGNTPRMLMTELMQS</sequence>
<dbReference type="SMART" id="SM00342">
    <property type="entry name" value="HTH_ARAC"/>
    <property type="match status" value="1"/>
</dbReference>
<keyword evidence="2" id="KW-0238">DNA-binding</keyword>
<proteinExistence type="predicted"/>
<evidence type="ECO:0000256" key="3">
    <source>
        <dbReference type="ARBA" id="ARBA00023163"/>
    </source>
</evidence>
<keyword evidence="6" id="KW-1185">Reference proteome</keyword>
<evidence type="ECO:0000313" key="6">
    <source>
        <dbReference type="Proteomes" id="UP001256588"/>
    </source>
</evidence>
<accession>A0ABU1Y0V6</accession>
<dbReference type="Gene3D" id="1.10.10.60">
    <property type="entry name" value="Homeodomain-like"/>
    <property type="match status" value="1"/>
</dbReference>
<name>A0ABU1Y0V6_9GAMM</name>
<keyword evidence="3" id="KW-0804">Transcription</keyword>
<comment type="caution">
    <text evidence="5">The sequence shown here is derived from an EMBL/GenBank/DDBJ whole genome shotgun (WGS) entry which is preliminary data.</text>
</comment>
<dbReference type="InterPro" id="IPR018060">
    <property type="entry name" value="HTH_AraC"/>
</dbReference>
<evidence type="ECO:0000313" key="5">
    <source>
        <dbReference type="EMBL" id="MDR7194658.1"/>
    </source>
</evidence>
<dbReference type="EMBL" id="JAVDWO010000017">
    <property type="protein sequence ID" value="MDR7194658.1"/>
    <property type="molecule type" value="Genomic_DNA"/>
</dbReference>
<evidence type="ECO:0000256" key="1">
    <source>
        <dbReference type="ARBA" id="ARBA00023015"/>
    </source>
</evidence>
<reference evidence="5 6" key="1">
    <citation type="submission" date="2023-07" db="EMBL/GenBank/DDBJ databases">
        <title>Sorghum-associated microbial communities from plants grown in Nebraska, USA.</title>
        <authorList>
            <person name="Schachtman D."/>
        </authorList>
    </citation>
    <scope>NUCLEOTIDE SEQUENCE [LARGE SCALE GENOMIC DNA]</scope>
    <source>
        <strain evidence="5 6">4099</strain>
    </source>
</reference>
<feature type="domain" description="HTH araC/xylS-type" evidence="4">
    <location>
        <begin position="134"/>
        <end position="235"/>
    </location>
</feature>
<protein>
    <submittedName>
        <fullName evidence="5">AraC-like DNA-binding protein</fullName>
    </submittedName>
</protein>
<evidence type="ECO:0000259" key="4">
    <source>
        <dbReference type="PROSITE" id="PS01124"/>
    </source>
</evidence>
<organism evidence="5 6">
    <name type="scientific">Luteimonas terrae</name>
    <dbReference type="NCBI Taxonomy" id="1530191"/>
    <lineage>
        <taxon>Bacteria</taxon>
        <taxon>Pseudomonadati</taxon>
        <taxon>Pseudomonadota</taxon>
        <taxon>Gammaproteobacteria</taxon>
        <taxon>Lysobacterales</taxon>
        <taxon>Lysobacteraceae</taxon>
        <taxon>Luteimonas</taxon>
    </lineage>
</organism>
<keyword evidence="1" id="KW-0805">Transcription regulation</keyword>
<dbReference type="PROSITE" id="PS01124">
    <property type="entry name" value="HTH_ARAC_FAMILY_2"/>
    <property type="match status" value="1"/>
</dbReference>
<dbReference type="PANTHER" id="PTHR46796:SF15">
    <property type="entry name" value="BLL1074 PROTEIN"/>
    <property type="match status" value="1"/>
</dbReference>
<evidence type="ECO:0000256" key="2">
    <source>
        <dbReference type="ARBA" id="ARBA00023125"/>
    </source>
</evidence>
<dbReference type="PANTHER" id="PTHR46796">
    <property type="entry name" value="HTH-TYPE TRANSCRIPTIONAL ACTIVATOR RHAS-RELATED"/>
    <property type="match status" value="1"/>
</dbReference>